<feature type="transmembrane region" description="Helical" evidence="12">
    <location>
        <begin position="482"/>
        <end position="505"/>
    </location>
</feature>
<evidence type="ECO:0000256" key="5">
    <source>
        <dbReference type="ARBA" id="ARBA00022737"/>
    </source>
</evidence>
<keyword evidence="5" id="KW-0677">Repeat</keyword>
<feature type="compositionally biased region" description="Basic residues" evidence="13">
    <location>
        <begin position="13"/>
        <end position="28"/>
    </location>
</feature>
<evidence type="ECO:0000256" key="9">
    <source>
        <dbReference type="ARBA" id="ARBA00023136"/>
    </source>
</evidence>
<feature type="repeat" description="ANK" evidence="11">
    <location>
        <begin position="160"/>
        <end position="192"/>
    </location>
</feature>
<gene>
    <name evidence="15" type="primary">ZDHHC13</name>
    <name evidence="15" type="synonym">zdhhc13</name>
</gene>
<comment type="domain">
    <text evidence="12">The DHHC domain is required for palmitoyltransferase activity.</text>
</comment>
<feature type="transmembrane region" description="Helical" evidence="12">
    <location>
        <begin position="386"/>
        <end position="404"/>
    </location>
</feature>
<feature type="transmembrane region" description="Helical" evidence="12">
    <location>
        <begin position="358"/>
        <end position="380"/>
    </location>
</feature>
<dbReference type="Pfam" id="PF13637">
    <property type="entry name" value="Ank_4"/>
    <property type="match status" value="1"/>
</dbReference>
<accession>A0A8C4RV30</accession>
<dbReference type="Proteomes" id="UP000694620">
    <property type="component" value="Chromosome 2"/>
</dbReference>
<keyword evidence="12" id="KW-0012">Acyltransferase</keyword>
<dbReference type="GeneID" id="114645936"/>
<evidence type="ECO:0000256" key="6">
    <source>
        <dbReference type="ARBA" id="ARBA00022989"/>
    </source>
</evidence>
<sequence>MDWKEDACDWNSHGHKHGHGHGHGHGHAHGSGFFAQSGQMDQMNNDLTQQSDSMTFMEDCKNWDIVKATQYGIIDRCKELVEAGYDVRQPDKENVTLLHWASINNRKELVKYYISKGAIIDQLGGDLNSTPLHWAIRQGHLPMVIMLMKFGADPTLLDGEGYSGLHLAVQFQHMPILAYLLSKGQNIDTPNLYGQTPLMLAAHKVIGPEPTNFLLKFNASVTAVDKLHRNTALHWAVLSKNENAAHFLLEAGANPDAENAKGETPIDLAHQFRNPLMLHMLTHVKKERSHIQNPFVKRLQKYKFSFMTGLCVLMLWTAGYIADMNTESWLLKGTLFACLFAIVNLATRWLINVHIQNLVVPAFLLASILLMFLTWFIWFLPDLSEAIFQITFCLSIVGLLYYFYKTWASDPGYIKSSLEEKKKTVITLAEAGFLDFGLLCGSCLVRRPARSLHCFLCDCCVAKHDHHSIWTNNCIGAGNHRYFVGFLFFLSLVLGWMFYGTAVYWSSHCTFNYSNEGIWGVLIQVVTCSPWVLYIFIIVCVHATWSSLMLLSQIYQITFLGLTTYERVNLLKRMKNSKHPISLRKTPYNLGCAANIVNFFQLRCFGLFKPAVIDWSQQYTLSPHVGSAAPGTFLSV</sequence>
<dbReference type="PANTHER" id="PTHR24161:SF16">
    <property type="entry name" value="PALMITOYLTRANSFERASE ZDHHC13"/>
    <property type="match status" value="1"/>
</dbReference>
<evidence type="ECO:0000256" key="11">
    <source>
        <dbReference type="PROSITE-ProRule" id="PRU00023"/>
    </source>
</evidence>
<dbReference type="PROSITE" id="PS50216">
    <property type="entry name" value="DHHC"/>
    <property type="match status" value="1"/>
</dbReference>
<comment type="similarity">
    <text evidence="3">Belongs to the DHHC palmitoyltransferase family. AKR/ZDHHC17 subfamily.</text>
</comment>
<dbReference type="Ensembl" id="ENSECRT00000005733.1">
    <property type="protein sequence ID" value="ENSECRP00000005637.1"/>
    <property type="gene ID" value="ENSECRG00000003789.1"/>
</dbReference>
<evidence type="ECO:0000256" key="8">
    <source>
        <dbReference type="ARBA" id="ARBA00023043"/>
    </source>
</evidence>
<reference evidence="15" key="1">
    <citation type="submission" date="2021-06" db="EMBL/GenBank/DDBJ databases">
        <authorList>
            <consortium name="Wellcome Sanger Institute Data Sharing"/>
        </authorList>
    </citation>
    <scope>NUCLEOTIDE SEQUENCE [LARGE SCALE GENOMIC DNA]</scope>
</reference>
<feature type="domain" description="Palmitoyltransferase DHHC" evidence="14">
    <location>
        <begin position="439"/>
        <end position="569"/>
    </location>
</feature>
<evidence type="ECO:0000256" key="4">
    <source>
        <dbReference type="ARBA" id="ARBA00022692"/>
    </source>
</evidence>
<feature type="transmembrane region" description="Helical" evidence="12">
    <location>
        <begin position="328"/>
        <end position="346"/>
    </location>
</feature>
<evidence type="ECO:0000256" key="12">
    <source>
        <dbReference type="RuleBase" id="RU079119"/>
    </source>
</evidence>
<dbReference type="Gene3D" id="1.25.40.20">
    <property type="entry name" value="Ankyrin repeat-containing domain"/>
    <property type="match status" value="1"/>
</dbReference>
<keyword evidence="6 12" id="KW-1133">Transmembrane helix</keyword>
<dbReference type="GO" id="GO:0030659">
    <property type="term" value="C:cytoplasmic vesicle membrane"/>
    <property type="evidence" value="ECO:0007669"/>
    <property type="project" value="UniProtKB-SubCell"/>
</dbReference>
<evidence type="ECO:0000259" key="14">
    <source>
        <dbReference type="Pfam" id="PF01529"/>
    </source>
</evidence>
<dbReference type="Pfam" id="PF01529">
    <property type="entry name" value="DHHC"/>
    <property type="match status" value="1"/>
</dbReference>
<dbReference type="InterPro" id="IPR002110">
    <property type="entry name" value="Ankyrin_rpt"/>
</dbReference>
<feature type="repeat" description="ANK" evidence="11">
    <location>
        <begin position="228"/>
        <end position="260"/>
    </location>
</feature>
<dbReference type="SMART" id="SM00248">
    <property type="entry name" value="ANK"/>
    <property type="match status" value="5"/>
</dbReference>
<dbReference type="OrthoDB" id="6781668at2759"/>
<reference evidence="15" key="2">
    <citation type="submission" date="2025-08" db="UniProtKB">
        <authorList>
            <consortium name="Ensembl"/>
        </authorList>
    </citation>
    <scope>IDENTIFICATION</scope>
</reference>
<evidence type="ECO:0000256" key="1">
    <source>
        <dbReference type="ARBA" id="ARBA00004439"/>
    </source>
</evidence>
<dbReference type="GO" id="GO:0019706">
    <property type="term" value="F:protein-cysteine S-palmitoyltransferase activity"/>
    <property type="evidence" value="ECO:0007669"/>
    <property type="project" value="UniProtKB-EC"/>
</dbReference>
<evidence type="ECO:0000256" key="10">
    <source>
        <dbReference type="ARBA" id="ARBA00023329"/>
    </source>
</evidence>
<dbReference type="PROSITE" id="PS50297">
    <property type="entry name" value="ANK_REP_REGION"/>
    <property type="match status" value="3"/>
</dbReference>
<comment type="subcellular location">
    <subcellularLocation>
        <location evidence="1">Cytoplasmic vesicle membrane</location>
        <topology evidence="1">Multi-pass membrane protein</topology>
    </subcellularLocation>
    <subcellularLocation>
        <location evidence="2">Golgi apparatus membrane</location>
        <topology evidence="2">Multi-pass membrane protein</topology>
    </subcellularLocation>
</comment>
<keyword evidence="16" id="KW-1185">Reference proteome</keyword>
<dbReference type="EC" id="2.3.1.225" evidence="12"/>
<dbReference type="CTD" id="54503"/>
<reference evidence="15" key="3">
    <citation type="submission" date="2025-09" db="UniProtKB">
        <authorList>
            <consortium name="Ensembl"/>
        </authorList>
    </citation>
    <scope>IDENTIFICATION</scope>
</reference>
<evidence type="ECO:0000256" key="3">
    <source>
        <dbReference type="ARBA" id="ARBA00010104"/>
    </source>
</evidence>
<feature type="region of interest" description="Disordered" evidence="13">
    <location>
        <begin position="13"/>
        <end position="35"/>
    </location>
</feature>
<dbReference type="Pfam" id="PF12796">
    <property type="entry name" value="Ank_2"/>
    <property type="match status" value="1"/>
</dbReference>
<comment type="catalytic activity">
    <reaction evidence="12">
        <text>L-cysteinyl-[protein] + hexadecanoyl-CoA = S-hexadecanoyl-L-cysteinyl-[protein] + CoA</text>
        <dbReference type="Rhea" id="RHEA:36683"/>
        <dbReference type="Rhea" id="RHEA-COMP:10131"/>
        <dbReference type="Rhea" id="RHEA-COMP:11032"/>
        <dbReference type="ChEBI" id="CHEBI:29950"/>
        <dbReference type="ChEBI" id="CHEBI:57287"/>
        <dbReference type="ChEBI" id="CHEBI:57379"/>
        <dbReference type="ChEBI" id="CHEBI:74151"/>
        <dbReference type="EC" id="2.3.1.225"/>
    </reaction>
</comment>
<keyword evidence="7" id="KW-0333">Golgi apparatus</keyword>
<evidence type="ECO:0000256" key="7">
    <source>
        <dbReference type="ARBA" id="ARBA00023034"/>
    </source>
</evidence>
<evidence type="ECO:0000256" key="2">
    <source>
        <dbReference type="ARBA" id="ARBA00004653"/>
    </source>
</evidence>
<dbReference type="PANTHER" id="PTHR24161">
    <property type="entry name" value="ANK_REP_REGION DOMAIN-CONTAINING PROTEIN-RELATED"/>
    <property type="match status" value="1"/>
</dbReference>
<dbReference type="RefSeq" id="XP_051778957.1">
    <property type="nucleotide sequence ID" value="XM_051922997.1"/>
</dbReference>
<keyword evidence="4 12" id="KW-0812">Transmembrane</keyword>
<proteinExistence type="inferred from homology"/>
<keyword evidence="9 12" id="KW-0472">Membrane</keyword>
<protein>
    <recommendedName>
        <fullName evidence="12">Palmitoyltransferase</fullName>
        <ecNumber evidence="12">2.3.1.225</ecNumber>
    </recommendedName>
</protein>
<name>A0A8C4RV30_ERPCA</name>
<dbReference type="InterPro" id="IPR001594">
    <property type="entry name" value="Palmitoyltrfase_DHHC"/>
</dbReference>
<dbReference type="PROSITE" id="PS50088">
    <property type="entry name" value="ANK_REPEAT"/>
    <property type="match status" value="3"/>
</dbReference>
<dbReference type="AlphaFoldDB" id="A0A8C4RV30"/>
<dbReference type="Pfam" id="PF00023">
    <property type="entry name" value="Ank"/>
    <property type="match status" value="1"/>
</dbReference>
<evidence type="ECO:0000313" key="16">
    <source>
        <dbReference type="Proteomes" id="UP000694620"/>
    </source>
</evidence>
<feature type="repeat" description="ANK" evidence="11">
    <location>
        <begin position="127"/>
        <end position="159"/>
    </location>
</feature>
<dbReference type="InterPro" id="IPR036770">
    <property type="entry name" value="Ankyrin_rpt-contain_sf"/>
</dbReference>
<keyword evidence="8 11" id="KW-0040">ANK repeat</keyword>
<keyword evidence="12" id="KW-0808">Transferase</keyword>
<feature type="transmembrane region" description="Helical" evidence="12">
    <location>
        <begin position="517"/>
        <end position="539"/>
    </location>
</feature>
<dbReference type="GeneTree" id="ENSGT00530000063074"/>
<organism evidence="15 16">
    <name type="scientific">Erpetoichthys calabaricus</name>
    <name type="common">Rope fish</name>
    <name type="synonym">Calamoichthys calabaricus</name>
    <dbReference type="NCBI Taxonomy" id="27687"/>
    <lineage>
        <taxon>Eukaryota</taxon>
        <taxon>Metazoa</taxon>
        <taxon>Chordata</taxon>
        <taxon>Craniata</taxon>
        <taxon>Vertebrata</taxon>
        <taxon>Euteleostomi</taxon>
        <taxon>Actinopterygii</taxon>
        <taxon>Polypteriformes</taxon>
        <taxon>Polypteridae</taxon>
        <taxon>Erpetoichthys</taxon>
    </lineage>
</organism>
<evidence type="ECO:0000313" key="15">
    <source>
        <dbReference type="Ensembl" id="ENSECRP00000005637.1"/>
    </source>
</evidence>
<feature type="transmembrane region" description="Helical" evidence="12">
    <location>
        <begin position="304"/>
        <end position="322"/>
    </location>
</feature>
<evidence type="ECO:0000256" key="13">
    <source>
        <dbReference type="SAM" id="MobiDB-lite"/>
    </source>
</evidence>
<dbReference type="SUPFAM" id="SSF48403">
    <property type="entry name" value="Ankyrin repeat"/>
    <property type="match status" value="1"/>
</dbReference>
<dbReference type="GO" id="GO:0000139">
    <property type="term" value="C:Golgi membrane"/>
    <property type="evidence" value="ECO:0007669"/>
    <property type="project" value="UniProtKB-SubCell"/>
</dbReference>
<keyword evidence="10" id="KW-0968">Cytoplasmic vesicle</keyword>